<comment type="function">
    <text evidence="2">Pyridoxal 5'-phosphate (PLP)-binding protein, which is involved in PLP homeostasis.</text>
</comment>
<dbReference type="OrthoDB" id="9804072at2"/>
<dbReference type="GO" id="GO:0030170">
    <property type="term" value="F:pyridoxal phosphate binding"/>
    <property type="evidence" value="ECO:0007669"/>
    <property type="project" value="UniProtKB-UniRule"/>
</dbReference>
<evidence type="ECO:0000256" key="1">
    <source>
        <dbReference type="ARBA" id="ARBA00022898"/>
    </source>
</evidence>
<keyword evidence="7" id="KW-1185">Reference proteome</keyword>
<dbReference type="Pfam" id="PF01168">
    <property type="entry name" value="Ala_racemase_N"/>
    <property type="match status" value="1"/>
</dbReference>
<accession>A0A2T1ECK4</accession>
<keyword evidence="1 2" id="KW-0663">Pyridoxal phosphate</keyword>
<dbReference type="InterPro" id="IPR011078">
    <property type="entry name" value="PyrdxlP_homeostasis"/>
</dbReference>
<dbReference type="PANTHER" id="PTHR10146:SF14">
    <property type="entry name" value="PYRIDOXAL PHOSPHATE HOMEOSTASIS PROTEIN"/>
    <property type="match status" value="1"/>
</dbReference>
<reference evidence="6 7" key="2">
    <citation type="submission" date="2018-03" db="EMBL/GenBank/DDBJ databases">
        <title>The ancient ancestry and fast evolution of plastids.</title>
        <authorList>
            <person name="Moore K.R."/>
            <person name="Magnabosco C."/>
            <person name="Momper L."/>
            <person name="Gold D.A."/>
            <person name="Bosak T."/>
            <person name="Fournier G.P."/>
        </authorList>
    </citation>
    <scope>NUCLEOTIDE SEQUENCE [LARGE SCALE GENOMIC DNA]</scope>
    <source>
        <strain evidence="6 7">ULC18</strain>
    </source>
</reference>
<reference evidence="7" key="1">
    <citation type="submission" date="2018-02" db="EMBL/GenBank/DDBJ databases">
        <authorList>
            <person name="Moore K."/>
            <person name="Momper L."/>
        </authorList>
    </citation>
    <scope>NUCLEOTIDE SEQUENCE [LARGE SCALE GENOMIC DNA]</scope>
    <source>
        <strain evidence="7">ULC18</strain>
    </source>
</reference>
<dbReference type="HAMAP" id="MF_02087">
    <property type="entry name" value="PLP_homeostasis"/>
    <property type="match status" value="1"/>
</dbReference>
<dbReference type="PANTHER" id="PTHR10146">
    <property type="entry name" value="PROLINE SYNTHETASE CO-TRANSCRIBED BACTERIAL HOMOLOG PROTEIN"/>
    <property type="match status" value="1"/>
</dbReference>
<dbReference type="InterPro" id="IPR001608">
    <property type="entry name" value="Ala_racemase_N"/>
</dbReference>
<dbReference type="Proteomes" id="UP000239576">
    <property type="component" value="Unassembled WGS sequence"/>
</dbReference>
<dbReference type="NCBIfam" id="TIGR00044">
    <property type="entry name" value="YggS family pyridoxal phosphate-dependent enzyme"/>
    <property type="match status" value="1"/>
</dbReference>
<dbReference type="EMBL" id="PVWK01000052">
    <property type="protein sequence ID" value="PSB30438.1"/>
    <property type="molecule type" value="Genomic_DNA"/>
</dbReference>
<sequence length="229" mass="25224">MTPFSQLSGTIAERISQIRATLPDSVRLIAVTKQVPVDAMRAAYAAGVRDFAENRVQEAEAKQAQLCDLPDITWHLIGHLQSNKAQKALECFQWIHSIDDLKLAQRLDRLAAQLPNKPQSLLQVKLLPDPKKYGWLATELLHDLSALNQCENLSIQGLMTILPYGLAAAEASVVFQKTAALANTIRQQNLPHLQMQALSMGMSNDYGLAVQAGATMIRLGRILFGDRST</sequence>
<comment type="similarity">
    <text evidence="2 4">Belongs to the pyridoxal phosphate-binding protein YggS/PROSC family.</text>
</comment>
<protein>
    <recommendedName>
        <fullName evidence="2">Pyridoxal phosphate homeostasis protein</fullName>
        <shortName evidence="2">PLP homeostasis protein</shortName>
    </recommendedName>
</protein>
<evidence type="ECO:0000313" key="7">
    <source>
        <dbReference type="Proteomes" id="UP000239576"/>
    </source>
</evidence>
<feature type="modified residue" description="N6-(pyridoxal phosphate)lysine" evidence="2 3">
    <location>
        <position position="33"/>
    </location>
</feature>
<dbReference type="Gene3D" id="3.20.20.10">
    <property type="entry name" value="Alanine racemase"/>
    <property type="match status" value="1"/>
</dbReference>
<name>A0A2T1ECK4_9CYAN</name>
<evidence type="ECO:0000256" key="4">
    <source>
        <dbReference type="RuleBase" id="RU004514"/>
    </source>
</evidence>
<dbReference type="SUPFAM" id="SSF51419">
    <property type="entry name" value="PLP-binding barrel"/>
    <property type="match status" value="1"/>
</dbReference>
<comment type="caution">
    <text evidence="6">The sequence shown here is derived from an EMBL/GenBank/DDBJ whole genome shotgun (WGS) entry which is preliminary data.</text>
</comment>
<evidence type="ECO:0000259" key="5">
    <source>
        <dbReference type="Pfam" id="PF01168"/>
    </source>
</evidence>
<feature type="domain" description="Alanine racemase N-terminal" evidence="5">
    <location>
        <begin position="10"/>
        <end position="227"/>
    </location>
</feature>
<dbReference type="PIRSF" id="PIRSF004848">
    <property type="entry name" value="YBL036c_PLPDEIII"/>
    <property type="match status" value="1"/>
</dbReference>
<comment type="cofactor">
    <cofactor evidence="3">
        <name>pyridoxal 5'-phosphate</name>
        <dbReference type="ChEBI" id="CHEBI:597326"/>
    </cofactor>
</comment>
<dbReference type="AlphaFoldDB" id="A0A2T1ECK4"/>
<organism evidence="6 7">
    <name type="scientific">Stenomitos frigidus ULC18</name>
    <dbReference type="NCBI Taxonomy" id="2107698"/>
    <lineage>
        <taxon>Bacteria</taxon>
        <taxon>Bacillati</taxon>
        <taxon>Cyanobacteriota</taxon>
        <taxon>Cyanophyceae</taxon>
        <taxon>Leptolyngbyales</taxon>
        <taxon>Leptolyngbyaceae</taxon>
        <taxon>Stenomitos</taxon>
    </lineage>
</organism>
<dbReference type="RefSeq" id="WP_106255975.1">
    <property type="nucleotide sequence ID" value="NZ_CAWNSW010000009.1"/>
</dbReference>
<gene>
    <name evidence="6" type="ORF">C7B82_09060</name>
</gene>
<proteinExistence type="inferred from homology"/>
<evidence type="ECO:0000256" key="2">
    <source>
        <dbReference type="HAMAP-Rule" id="MF_02087"/>
    </source>
</evidence>
<evidence type="ECO:0000313" key="6">
    <source>
        <dbReference type="EMBL" id="PSB30438.1"/>
    </source>
</evidence>
<evidence type="ECO:0000256" key="3">
    <source>
        <dbReference type="PIRSR" id="PIRSR004848-1"/>
    </source>
</evidence>
<dbReference type="InterPro" id="IPR029066">
    <property type="entry name" value="PLP-binding_barrel"/>
</dbReference>
<dbReference type="CDD" id="cd00635">
    <property type="entry name" value="PLPDE_III_YBL036c_like"/>
    <property type="match status" value="1"/>
</dbReference>